<sequence length="1860" mass="203166">MAAISIPQRLLDLNLLSVPPQPLVISRARSHRPGETAEATARKAEVIGPRSDGRAGGSEHQSGGAEEGSKHQSGGAEEGSKHQSGGSEEGSKHQPGGAGKGSEPQSGGARKGSEHQPGKTTEATSPQSTSQGNTPGAINPQQAARAGDTSQTTSPPRSLNGYTIEVEVFYDKALQSTSDAGDGTDGTSVTDISDHTRQSLRFTLDSNLQGTAKLADVDYPSTIDVRFLGPDGIPRVVKTADVIKDKVNGVTVTLTEHDVHAILAKVDLPPASSAAVTRTARFVEVDFSGRNPQFDFARAKLLTAPLQLNQEDKPAFFEPFEGNGTSRVFTQPFPGAISDLPWTVTRLAVDGTFTSSFVIPTRQNYNAWAWLLLGNRAYGMIGIVSPDELDKEDTQVRAIILPAPPLATGPDSKTEDGEEGTSSKQADCKCDTDMPRVPAVVSEAELANNPSVYTEDPGTSCKPFRNPERVISEKALFSVLRVEQPEISGSASGLIKNPILDFEQDLFVPYPPTTRPTINPLAPITTSVPASSLPHPWLGAMARFGSGRHEMNAQNPVQWEGDSLRYQATTIAKGHILEFRMRTRSNGYSLGGVAKTLELAPRQTRRTTEVIRNINYGHSLTVIYYNVLRHLRVDTEFAGARECLFIPFAIRPFTKERVLRWKDSISRALRRSSLTRALTYLKDVVTNFAYSTIPPGRRSDHPIKSLWGSLYIELGISRPVDKDDGKFDDGKWTPLLSFLPSPAFAIYQQLSALDTTIRDQIFQQRFAPAIATKWCDSLQISDRNGDLSADFTLATQYRFNGTARVDFQVSPNDGITRQSLASFRVAALKALPPGSKANINGVSLSYQTDFENGSLWLSRGVDDLITVETGRPDPAGAAFISVPSAYDRQDVRQELRLATDDLIQHVNEHVEYYHKAVWWNMDRDRLFMLLDGFTVPRLQQNQVSIANVVEKEPLAVAGNCLVYRVSAGVFLGNPELSITSPKDLYSYYSANKAVSDPLYISLPTDGLYARTIMDECDALEDHYGNKDWALSDPDPELGALDASLLQSRKSEVTGLAPTTLPSTIINLTNATPAPAPQGLGGVLGAAQNANAFGDMAGLAGTQQLASAGLQTAASLATGFGSSAAALEIAKMASKKQAVADADRKLASIQRAKDKGLVTDEDSQRNAARVLSDLNTAEAARAPHEDPDIKQLLDQFRDGSLDTERTFEASNSEGMVRVAFGNSDRDIRSAANTTGRGRRPSWSAFKALYWTYDKKKSTDVRQEINPAWADNPNYANTCCMRLSRALNEYGMPITKSAGAIPGVETERIFETDQRYIIKVNAAREYLLHQWGMPEVNVRKERGSPFKPAKDPRFKGKTGVIVFAIQFGGGDATGHVDLWDGKQFSHEMKNGWDEAGTDPKKYWTLATSIMLCFHPSERVTTRPATAYGVIRLPKHETAPVLGRYDHIDRIARIVAMAPPPQELEEALIAGTHRVFTADPDATTVNKVRHDVEQTLGLEEGFFTADDWKQRSKALIKEYVDKLLDGWVPDAKEEKGASGAKNGVKRQSPALQEPGSKRQKLVPEQGNLTKRYKQGRDADSAPKKPPKPAPRRKSKAATPEDEDDFQRSSPPAKKNKRESKDDGEDDSKSAGRDDTGSSKAAPPTAKDESDDGAESSINVEEAKPSVDEEEEYSDVIDEPPPPKRKKKDKKDAAAQSAKPATKKSSVKASSPDDPEDAEVKKLQGQLVKCGVRKLWHNELKKYGDDSRAKIRHLKKMLADVGMDGRFSEAKAREIRETRELMAEAEAAQEMNRLWGMGGGGRASRSKSKSMKLDEDSEGSGAEDKNADDDDKDDDDEEEQDTFAARRRRAQADLAFLGDDSDSD</sequence>
<feature type="compositionally biased region" description="Basic and acidic residues" evidence="1">
    <location>
        <begin position="1623"/>
        <end position="1633"/>
    </location>
</feature>
<feature type="compositionally biased region" description="Basic and acidic residues" evidence="1">
    <location>
        <begin position="32"/>
        <end position="45"/>
    </location>
</feature>
<dbReference type="InterPro" id="IPR037647">
    <property type="entry name" value="HIRIP3"/>
</dbReference>
<dbReference type="PANTHER" id="PTHR15410:SF2">
    <property type="entry name" value="HIRA-INTERACTING PROTEIN 3"/>
    <property type="match status" value="1"/>
</dbReference>
<dbReference type="Proteomes" id="UP001163105">
    <property type="component" value="Unassembled WGS sequence"/>
</dbReference>
<evidence type="ECO:0000313" key="3">
    <source>
        <dbReference type="Proteomes" id="UP001163105"/>
    </source>
</evidence>
<dbReference type="GO" id="GO:0005634">
    <property type="term" value="C:nucleus"/>
    <property type="evidence" value="ECO:0007669"/>
    <property type="project" value="TreeGrafter"/>
</dbReference>
<feature type="compositionally biased region" description="Basic residues" evidence="1">
    <location>
        <begin position="1581"/>
        <end position="1592"/>
    </location>
</feature>
<gene>
    <name evidence="2" type="ORF">O9K51_06817</name>
</gene>
<comment type="caution">
    <text evidence="2">The sequence shown here is derived from an EMBL/GenBank/DDBJ whole genome shotgun (WGS) entry which is preliminary data.</text>
</comment>
<dbReference type="EMBL" id="JAQHRD010000005">
    <property type="protein sequence ID" value="KAJ6441023.1"/>
    <property type="molecule type" value="Genomic_DNA"/>
</dbReference>
<dbReference type="Gene3D" id="3.90.1720.70">
    <property type="match status" value="1"/>
</dbReference>
<proteinExistence type="predicted"/>
<dbReference type="Pfam" id="PF14113">
    <property type="entry name" value="Tae4"/>
    <property type="match status" value="1"/>
</dbReference>
<protein>
    <submittedName>
        <fullName evidence="2">Acetyl esterase</fullName>
    </submittedName>
</protein>
<accession>A0AB34FPG0</accession>
<evidence type="ECO:0000256" key="1">
    <source>
        <dbReference type="SAM" id="MobiDB-lite"/>
    </source>
</evidence>
<keyword evidence="3" id="KW-1185">Reference proteome</keyword>
<dbReference type="InterPro" id="IPR025562">
    <property type="entry name" value="Tae4"/>
</dbReference>
<feature type="compositionally biased region" description="Polar residues" evidence="1">
    <location>
        <begin position="118"/>
        <end position="160"/>
    </location>
</feature>
<organism evidence="2 3">
    <name type="scientific">Purpureocillium lavendulum</name>
    <dbReference type="NCBI Taxonomy" id="1247861"/>
    <lineage>
        <taxon>Eukaryota</taxon>
        <taxon>Fungi</taxon>
        <taxon>Dikarya</taxon>
        <taxon>Ascomycota</taxon>
        <taxon>Pezizomycotina</taxon>
        <taxon>Sordariomycetes</taxon>
        <taxon>Hypocreomycetidae</taxon>
        <taxon>Hypocreales</taxon>
        <taxon>Ophiocordycipitaceae</taxon>
        <taxon>Purpureocillium</taxon>
    </lineage>
</organism>
<evidence type="ECO:0000313" key="2">
    <source>
        <dbReference type="EMBL" id="KAJ6441023.1"/>
    </source>
</evidence>
<feature type="compositionally biased region" description="Acidic residues" evidence="1">
    <location>
        <begin position="1664"/>
        <end position="1674"/>
    </location>
</feature>
<feature type="region of interest" description="Disordered" evidence="1">
    <location>
        <begin position="1530"/>
        <end position="1720"/>
    </location>
</feature>
<feature type="region of interest" description="Disordered" evidence="1">
    <location>
        <begin position="403"/>
        <end position="432"/>
    </location>
</feature>
<name>A0AB34FPG0_9HYPO</name>
<feature type="region of interest" description="Disordered" evidence="1">
    <location>
        <begin position="26"/>
        <end position="160"/>
    </location>
</feature>
<dbReference type="PANTHER" id="PTHR15410">
    <property type="entry name" value="HIRA-INTERACTING PROTEIN 3"/>
    <property type="match status" value="1"/>
</dbReference>
<reference evidence="2" key="1">
    <citation type="submission" date="2023-01" db="EMBL/GenBank/DDBJ databases">
        <title>The growth and conidiation of Purpureocillium lavendulum are regulated by nitrogen source and histone H3K14 acetylation.</title>
        <authorList>
            <person name="Tang P."/>
            <person name="Han J."/>
            <person name="Zhang C."/>
            <person name="Tang P."/>
            <person name="Qi F."/>
            <person name="Zhang K."/>
            <person name="Liang L."/>
        </authorList>
    </citation>
    <scope>NUCLEOTIDE SEQUENCE</scope>
    <source>
        <strain evidence="2">YMF1.00683</strain>
    </source>
</reference>
<feature type="region of interest" description="Disordered" evidence="1">
    <location>
        <begin position="1787"/>
        <end position="1860"/>
    </location>
</feature>
<feature type="compositionally biased region" description="Acidic residues" evidence="1">
    <location>
        <begin position="1822"/>
        <end position="1837"/>
    </location>
</feature>